<dbReference type="CDD" id="cd07771">
    <property type="entry name" value="ASKHA_NBD_FGGY_RhaB-like"/>
    <property type="match status" value="1"/>
</dbReference>
<dbReference type="GO" id="GO:0006071">
    <property type="term" value="P:glycerol metabolic process"/>
    <property type="evidence" value="ECO:0007669"/>
    <property type="project" value="TreeGrafter"/>
</dbReference>
<dbReference type="EMBL" id="CP034791">
    <property type="protein sequence ID" value="AZT90938.1"/>
    <property type="molecule type" value="Genomic_DNA"/>
</dbReference>
<evidence type="ECO:0000256" key="4">
    <source>
        <dbReference type="ARBA" id="ARBA00022777"/>
    </source>
</evidence>
<dbReference type="AlphaFoldDB" id="A0A3T0D7C7"/>
<dbReference type="Gene3D" id="3.30.420.40">
    <property type="match status" value="2"/>
</dbReference>
<dbReference type="GO" id="GO:0019301">
    <property type="term" value="P:rhamnose catabolic process"/>
    <property type="evidence" value="ECO:0007669"/>
    <property type="project" value="InterPro"/>
</dbReference>
<dbReference type="InterPro" id="IPR018484">
    <property type="entry name" value="FGGY_N"/>
</dbReference>
<dbReference type="RefSeq" id="WP_127352312.1">
    <property type="nucleotide sequence ID" value="NZ_CP034791.1"/>
</dbReference>
<dbReference type="GO" id="GO:0005524">
    <property type="term" value="F:ATP binding"/>
    <property type="evidence" value="ECO:0007669"/>
    <property type="project" value="UniProtKB-KW"/>
</dbReference>
<organism evidence="10 11">
    <name type="scientific">Caldicellulosiruptor changbaiensis</name>
    <dbReference type="NCBI Taxonomy" id="1222016"/>
    <lineage>
        <taxon>Bacteria</taxon>
        <taxon>Bacillati</taxon>
        <taxon>Bacillota</taxon>
        <taxon>Bacillota incertae sedis</taxon>
        <taxon>Caldicellulosiruptorales</taxon>
        <taxon>Caldicellulosiruptoraceae</taxon>
        <taxon>Caldicellulosiruptor</taxon>
    </lineage>
</organism>
<evidence type="ECO:0000259" key="8">
    <source>
        <dbReference type="Pfam" id="PF00370"/>
    </source>
</evidence>
<keyword evidence="2" id="KW-0808">Transferase</keyword>
<proteinExistence type="inferred from homology"/>
<evidence type="ECO:0000256" key="2">
    <source>
        <dbReference type="ARBA" id="ARBA00022679"/>
    </source>
</evidence>
<dbReference type="InterPro" id="IPR043129">
    <property type="entry name" value="ATPase_NBD"/>
</dbReference>
<dbReference type="GO" id="GO:0004370">
    <property type="term" value="F:glycerol kinase activity"/>
    <property type="evidence" value="ECO:0007669"/>
    <property type="project" value="TreeGrafter"/>
</dbReference>
<dbReference type="InterPro" id="IPR013449">
    <property type="entry name" value="Rhamnulokinase"/>
</dbReference>
<evidence type="ECO:0000256" key="7">
    <source>
        <dbReference type="ARBA" id="ARBA00023308"/>
    </source>
</evidence>
<keyword evidence="5" id="KW-0067">ATP-binding</keyword>
<accession>A0A3T0D7C7</accession>
<dbReference type="Pfam" id="PF00370">
    <property type="entry name" value="FGGY_N"/>
    <property type="match status" value="1"/>
</dbReference>
<evidence type="ECO:0000313" key="10">
    <source>
        <dbReference type="EMBL" id="AZT90938.1"/>
    </source>
</evidence>
<dbReference type="SUPFAM" id="SSF53067">
    <property type="entry name" value="Actin-like ATPase domain"/>
    <property type="match status" value="2"/>
</dbReference>
<dbReference type="GO" id="GO:0005829">
    <property type="term" value="C:cytosol"/>
    <property type="evidence" value="ECO:0007669"/>
    <property type="project" value="TreeGrafter"/>
</dbReference>
<protein>
    <submittedName>
        <fullName evidence="10">Rhamnulokinase</fullName>
    </submittedName>
</protein>
<evidence type="ECO:0000256" key="6">
    <source>
        <dbReference type="ARBA" id="ARBA00023157"/>
    </source>
</evidence>
<evidence type="ECO:0000256" key="5">
    <source>
        <dbReference type="ARBA" id="ARBA00022840"/>
    </source>
</evidence>
<reference evidence="10 11" key="1">
    <citation type="submission" date="2018-12" db="EMBL/GenBank/DDBJ databases">
        <title>Genome sequence from the cellulolytic species, Caldicellulosiruptor changbaiensis.</title>
        <authorList>
            <person name="Blumer-Schuette S.E."/>
            <person name="Mendoza C."/>
        </authorList>
    </citation>
    <scope>NUCLEOTIDE SEQUENCE [LARGE SCALE GENOMIC DNA]</scope>
    <source>
        <strain evidence="10 11">CBS-Z</strain>
    </source>
</reference>
<dbReference type="Proteomes" id="UP000282930">
    <property type="component" value="Chromosome"/>
</dbReference>
<dbReference type="PANTHER" id="PTHR10196">
    <property type="entry name" value="SUGAR KINASE"/>
    <property type="match status" value="1"/>
</dbReference>
<evidence type="ECO:0000256" key="3">
    <source>
        <dbReference type="ARBA" id="ARBA00022741"/>
    </source>
</evidence>
<comment type="similarity">
    <text evidence="1">Belongs to the FGGY kinase family.</text>
</comment>
<keyword evidence="4 10" id="KW-0418">Kinase</keyword>
<dbReference type="InterPro" id="IPR018485">
    <property type="entry name" value="FGGY_C"/>
</dbReference>
<keyword evidence="11" id="KW-1185">Reference proteome</keyword>
<evidence type="ECO:0000259" key="9">
    <source>
        <dbReference type="Pfam" id="PF02782"/>
    </source>
</evidence>
<keyword evidence="3" id="KW-0547">Nucleotide-binding</keyword>
<feature type="domain" description="Carbohydrate kinase FGGY N-terminal" evidence="8">
    <location>
        <begin position="7"/>
        <end position="244"/>
    </location>
</feature>
<feature type="domain" description="Carbohydrate kinase FGGY C-terminal" evidence="9">
    <location>
        <begin position="258"/>
        <end position="447"/>
    </location>
</feature>
<dbReference type="PANTHER" id="PTHR10196:SF93">
    <property type="entry name" value="L-RHAMNULOKINASE"/>
    <property type="match status" value="1"/>
</dbReference>
<sequence length="473" mass="53542">MKTINCVGADFGASSGRVFVGSFNGESLELFEVHRFENTPVRINQSLFWDFLYLFNNLKIGIYKAKKQFGELHSIGIDTWGVDYGLVDKRGDLLSNPYHYRDLRTKNAIEEVSRIVSLDKIYEITGIQFMNFNTIFQLYIDYKTRKDIMKNVDSLLFMPDLFAYFLTGVKVNEYTIASTSQLIDAQKRGWSDELIEKLGFEKRIFNDIIYPGNVLGKLTPDVQEELEIGAIPVIAVGSHDTASAVAASPFSDGKTTVYLSCGTWSLMGVELESPLINQNSFNKNFTNEGGVENKIRFLKNITGLWLIQQIRSTWSKKYEEVSFNKISELAQKSNYEYAIDPDSDEFLAPIDILAEIKKWCKNHFGKEPQDLGDIAKAAYSGIVQKYKKTIEEIEELTGFSISKINMVGGGIKDKYLCELTAKETKREVIAGPVEATVLGNIMLQLIALGHVKDLREARELLKKSVQFEIYTGR</sequence>
<dbReference type="GO" id="GO:0008993">
    <property type="term" value="F:rhamnulokinase activity"/>
    <property type="evidence" value="ECO:0007669"/>
    <property type="project" value="InterPro"/>
</dbReference>
<dbReference type="Pfam" id="PF02782">
    <property type="entry name" value="FGGY_C"/>
    <property type="match status" value="1"/>
</dbReference>
<evidence type="ECO:0000256" key="1">
    <source>
        <dbReference type="ARBA" id="ARBA00009156"/>
    </source>
</evidence>
<dbReference type="KEGG" id="ccha:ELD05_09955"/>
<keyword evidence="7" id="KW-0684">Rhamnose metabolism</keyword>
<gene>
    <name evidence="10" type="ORF">ELD05_09955</name>
</gene>
<keyword evidence="6" id="KW-1015">Disulfide bond</keyword>
<name>A0A3T0D7C7_9FIRM</name>
<evidence type="ECO:0000313" key="11">
    <source>
        <dbReference type="Proteomes" id="UP000282930"/>
    </source>
</evidence>